<evidence type="ECO:0000259" key="2">
    <source>
        <dbReference type="Pfam" id="PF00501"/>
    </source>
</evidence>
<dbReference type="SUPFAM" id="SSF56801">
    <property type="entry name" value="Acetyl-CoA synthetase-like"/>
    <property type="match status" value="1"/>
</dbReference>
<dbReference type="InterPro" id="IPR011576">
    <property type="entry name" value="Pyridox_Oxase_N"/>
</dbReference>
<dbReference type="InterPro" id="IPR012349">
    <property type="entry name" value="Split_barrel_FMN-bd"/>
</dbReference>
<dbReference type="InterPro" id="IPR025110">
    <property type="entry name" value="AMP-bd_C"/>
</dbReference>
<dbReference type="Pfam" id="PF01243">
    <property type="entry name" value="PNPOx_N"/>
    <property type="match status" value="1"/>
</dbReference>
<dbReference type="InterPro" id="IPR045851">
    <property type="entry name" value="AMP-bd_C_sf"/>
</dbReference>
<reference evidence="5" key="1">
    <citation type="submission" date="2022-08" db="EMBL/GenBank/DDBJ databases">
        <authorList>
            <person name="Tistechok S."/>
            <person name="Samborskyy M."/>
            <person name="Roman I."/>
        </authorList>
    </citation>
    <scope>NUCLEOTIDE SEQUENCE</scope>
    <source>
        <strain evidence="5">DSM 103496</strain>
    </source>
</reference>
<sequence length="666" mass="73327">MTSEGLWNIAAADPDRCALVDPAGLETTYRDLAATADRYGRGLQAMGLEPGDSVVLMLPNSSELVAVYFAAVQTGLYVVMVNWHLVGPEVAYLVQDSGAKAFIAHERFADVAVDAAARTDLPPEARFAVGDVPGFQPLGRLGEGEPATRPDVRTTGSPMLYTSGTTGRPKGVRRPLTGADPDVVPPSAAWFFGIFGIKPFDAHVHLCGSPLYHTAVLNFVVISIQLGHTAVLMDHWDPEEMLRLIERHRVTHSHMVPTQFHRLLALPDDVRSRYDLSSLRAMIHGAAPCPIEVKRRMLDWWGPVVIEYYAATEGGGTAIGAEEWLRKPGSVGLPWPSSVVQVFDEDGNELPAGEQGLVYMRMGTATFEYHKDAEKTRTARLGDLFTLGDVGYLDEDGYLFLCDRKSDMIISGGVNIYPAEIEGELACHPKVADVAVFGVPHPDWGEEIKAVVQPVEPGAEFTEELLAFAAGRLAKFKLPRTVDYVRELPRDPNGKLYKRKLRDPYWKKKSRGRDRVKMSSEEVDEFLREQRTLVVASLGRSGLPHLAPMWFAVLDGDIVFCTDRSSQKIVNLRRDPRMSALVETGEAYEELRGVFLEGVAEVSDDPAELARVVDAVVARNVGPVDDAGREGVRHAMAKRVAVVFRPTRVASWDHRKAFPATTSPEQ</sequence>
<dbReference type="SUPFAM" id="SSF50475">
    <property type="entry name" value="FMN-binding split barrel"/>
    <property type="match status" value="1"/>
</dbReference>
<dbReference type="Pfam" id="PF00501">
    <property type="entry name" value="AMP-binding"/>
    <property type="match status" value="1"/>
</dbReference>
<evidence type="ECO:0000313" key="6">
    <source>
        <dbReference type="Proteomes" id="UP001141259"/>
    </source>
</evidence>
<proteinExistence type="predicted"/>
<dbReference type="PROSITE" id="PS00455">
    <property type="entry name" value="AMP_BINDING"/>
    <property type="match status" value="1"/>
</dbReference>
<dbReference type="PANTHER" id="PTHR43767">
    <property type="entry name" value="LONG-CHAIN-FATTY-ACID--COA LIGASE"/>
    <property type="match status" value="1"/>
</dbReference>
<dbReference type="InterPro" id="IPR000873">
    <property type="entry name" value="AMP-dep_synth/lig_dom"/>
</dbReference>
<dbReference type="Gene3D" id="3.40.50.12780">
    <property type="entry name" value="N-terminal domain of ligase-like"/>
    <property type="match status" value="1"/>
</dbReference>
<dbReference type="InterPro" id="IPR020845">
    <property type="entry name" value="AMP-binding_CS"/>
</dbReference>
<dbReference type="Gene3D" id="3.30.300.30">
    <property type="match status" value="1"/>
</dbReference>
<protein>
    <submittedName>
        <fullName evidence="5">TIGR03618 family F420-dependent PPOX class oxidoreductase</fullName>
    </submittedName>
</protein>
<feature type="compositionally biased region" description="Polar residues" evidence="1">
    <location>
        <begin position="154"/>
        <end position="166"/>
    </location>
</feature>
<dbReference type="InterPro" id="IPR050237">
    <property type="entry name" value="ATP-dep_AMP-bd_enzyme"/>
</dbReference>
<evidence type="ECO:0000259" key="4">
    <source>
        <dbReference type="Pfam" id="PF13193"/>
    </source>
</evidence>
<dbReference type="GO" id="GO:0016878">
    <property type="term" value="F:acid-thiol ligase activity"/>
    <property type="evidence" value="ECO:0007669"/>
    <property type="project" value="UniProtKB-ARBA"/>
</dbReference>
<feature type="domain" description="Pyridoxamine 5'-phosphate oxidase N-terminal" evidence="3">
    <location>
        <begin position="520"/>
        <end position="652"/>
    </location>
</feature>
<dbReference type="Proteomes" id="UP001141259">
    <property type="component" value="Unassembled WGS sequence"/>
</dbReference>
<evidence type="ECO:0000313" key="5">
    <source>
        <dbReference type="EMBL" id="MCS7480581.1"/>
    </source>
</evidence>
<dbReference type="Gene3D" id="2.30.110.10">
    <property type="entry name" value="Electron Transport, Fmn-binding Protein, Chain A"/>
    <property type="match status" value="1"/>
</dbReference>
<feature type="domain" description="AMP-dependent synthetase/ligase" evidence="2">
    <location>
        <begin position="9"/>
        <end position="361"/>
    </location>
</feature>
<feature type="region of interest" description="Disordered" evidence="1">
    <location>
        <begin position="139"/>
        <end position="179"/>
    </location>
</feature>
<dbReference type="RefSeq" id="WP_259626073.1">
    <property type="nucleotide sequence ID" value="NZ_JANYMP010000014.1"/>
</dbReference>
<dbReference type="InterPro" id="IPR019920">
    <property type="entry name" value="F420-binding_dom_put"/>
</dbReference>
<evidence type="ECO:0000256" key="1">
    <source>
        <dbReference type="SAM" id="MobiDB-lite"/>
    </source>
</evidence>
<dbReference type="PANTHER" id="PTHR43767:SF1">
    <property type="entry name" value="NONRIBOSOMAL PEPTIDE SYNTHASE PES1 (EUROFUNG)-RELATED"/>
    <property type="match status" value="1"/>
</dbReference>
<dbReference type="Pfam" id="PF13193">
    <property type="entry name" value="AMP-binding_C"/>
    <property type="match status" value="1"/>
</dbReference>
<comment type="caution">
    <text evidence="5">The sequence shown here is derived from an EMBL/GenBank/DDBJ whole genome shotgun (WGS) entry which is preliminary data.</text>
</comment>
<dbReference type="InterPro" id="IPR042099">
    <property type="entry name" value="ANL_N_sf"/>
</dbReference>
<keyword evidence="6" id="KW-1185">Reference proteome</keyword>
<dbReference type="EMBL" id="JANYMP010000014">
    <property type="protein sequence ID" value="MCS7480581.1"/>
    <property type="molecule type" value="Genomic_DNA"/>
</dbReference>
<organism evidence="5 6">
    <name type="scientific">Umezawaea endophytica</name>
    <dbReference type="NCBI Taxonomy" id="1654476"/>
    <lineage>
        <taxon>Bacteria</taxon>
        <taxon>Bacillati</taxon>
        <taxon>Actinomycetota</taxon>
        <taxon>Actinomycetes</taxon>
        <taxon>Pseudonocardiales</taxon>
        <taxon>Pseudonocardiaceae</taxon>
        <taxon>Umezawaea</taxon>
    </lineage>
</organism>
<dbReference type="AlphaFoldDB" id="A0A9X2VQ10"/>
<evidence type="ECO:0000259" key="3">
    <source>
        <dbReference type="Pfam" id="PF01243"/>
    </source>
</evidence>
<dbReference type="NCBIfam" id="TIGR03618">
    <property type="entry name" value="Rv1155_F420"/>
    <property type="match status" value="1"/>
</dbReference>
<gene>
    <name evidence="5" type="ORF">NZH93_27320</name>
</gene>
<feature type="compositionally biased region" description="Basic and acidic residues" evidence="1">
    <location>
        <begin position="142"/>
        <end position="152"/>
    </location>
</feature>
<accession>A0A9X2VQ10</accession>
<name>A0A9X2VQ10_9PSEU</name>
<feature type="domain" description="AMP-binding enzyme C-terminal" evidence="4">
    <location>
        <begin position="420"/>
        <end position="495"/>
    </location>
</feature>